<dbReference type="InterPro" id="IPR041685">
    <property type="entry name" value="AAA_GajA/Old/RecF-like"/>
</dbReference>
<dbReference type="eggNOG" id="COG3950">
    <property type="taxonomic scope" value="Bacteria"/>
</dbReference>
<reference evidence="2 3" key="1">
    <citation type="submission" date="2013-06" db="EMBL/GenBank/DDBJ databases">
        <authorList>
            <person name="Weinstock G."/>
            <person name="Sodergren E."/>
            <person name="Lobos E.A."/>
            <person name="Fulton L."/>
            <person name="Fulton R."/>
            <person name="Courtney L."/>
            <person name="Fronick C."/>
            <person name="O'Laughlin M."/>
            <person name="Godfrey J."/>
            <person name="Wilson R.M."/>
            <person name="Miner T."/>
            <person name="Farmer C."/>
            <person name="Delehaunty K."/>
            <person name="Cordes M."/>
            <person name="Minx P."/>
            <person name="Tomlinson C."/>
            <person name="Chen J."/>
            <person name="Wollam A."/>
            <person name="Pepin K.H."/>
            <person name="Bhonagiri V."/>
            <person name="Zhang X."/>
            <person name="Warren W."/>
            <person name="Mitreva M."/>
            <person name="Mardis E.R."/>
            <person name="Wilson R.K."/>
        </authorList>
    </citation>
    <scope>NUCLEOTIDE SEQUENCE [LARGE SCALE GENOMIC DNA]</scope>
    <source>
        <strain evidence="2 3">F0279</strain>
    </source>
</reference>
<dbReference type="Gene3D" id="3.40.50.300">
    <property type="entry name" value="P-loop containing nucleotide triphosphate hydrolases"/>
    <property type="match status" value="1"/>
</dbReference>
<dbReference type="EMBL" id="AWVM01000015">
    <property type="protein sequence ID" value="ERK53857.1"/>
    <property type="molecule type" value="Genomic_DNA"/>
</dbReference>
<dbReference type="Proteomes" id="UP000016626">
    <property type="component" value="Unassembled WGS sequence"/>
</dbReference>
<gene>
    <name evidence="2" type="ORF">HMPREF9015_00314</name>
</gene>
<comment type="caution">
    <text evidence="2">The sequence shown here is derived from an EMBL/GenBank/DDBJ whole genome shotgun (WGS) entry which is preliminary data.</text>
</comment>
<dbReference type="AlphaFoldDB" id="U2RT49"/>
<evidence type="ECO:0000259" key="1">
    <source>
        <dbReference type="Pfam" id="PF13175"/>
    </source>
</evidence>
<evidence type="ECO:0000313" key="3">
    <source>
        <dbReference type="Proteomes" id="UP000016626"/>
    </source>
</evidence>
<accession>U2RT49</accession>
<protein>
    <recommendedName>
        <fullName evidence="1">Endonuclease GajA/Old nuclease/RecF-like AAA domain-containing protein</fullName>
    </recommendedName>
</protein>
<dbReference type="InterPro" id="IPR051396">
    <property type="entry name" value="Bact_Antivir_Def_Nuclease"/>
</dbReference>
<feature type="domain" description="Endonuclease GajA/Old nuclease/RecF-like AAA" evidence="1">
    <location>
        <begin position="2"/>
        <end position="356"/>
    </location>
</feature>
<dbReference type="PATRIC" id="fig|888055.3.peg.305"/>
<dbReference type="RefSeq" id="WP_021745775.1">
    <property type="nucleotide sequence ID" value="NZ_KI271380.1"/>
</dbReference>
<sequence length="417" mass="48378">MKLSIRNVGKLKEADVEINGITVITGENDTGKSTVGKVLWSVFNSFFEIKKQIRTDKISSILEELRRVSSIQDIRNNLVHSSIVEYDLDLNDFLKQLEKKLEVLNDVRGLDDESKDELKDTLEKIKKRINLSDDEIMKKITQINFNKEFNSQINNLNFLEEGNIDLKIKNKSINLIISNDKIQIKDFFSLYENVMLLDNPRIIDNLAENIILSANKIFSIIENLHNSKFISMLRNDKSSTATDNILNEEKLFKIEEKLNKIVDGKFLKKDFGVYFYRNKSGKEINIKNLSTGFKVFSIIKLLIQNNQLSENGTIILDEPEIHLHPEWQLKFAELIVLLQKEFSMHILLTTHSPYFVSAIEVFSEKYKIDDKCKYYVAENKGNSGVIKDITGNTNIIFKKMARPFQDLENIRYAYDDE</sequence>
<dbReference type="PANTHER" id="PTHR43581">
    <property type="entry name" value="ATP/GTP PHOSPHATASE"/>
    <property type="match status" value="1"/>
</dbReference>
<dbReference type="Pfam" id="PF13175">
    <property type="entry name" value="AAA_15"/>
    <property type="match status" value="1"/>
</dbReference>
<evidence type="ECO:0000313" key="2">
    <source>
        <dbReference type="EMBL" id="ERK53857.1"/>
    </source>
</evidence>
<organism evidence="2 3">
    <name type="scientific">Leptotrichia wadei (strain F0279)</name>
    <dbReference type="NCBI Taxonomy" id="888055"/>
    <lineage>
        <taxon>Bacteria</taxon>
        <taxon>Fusobacteriati</taxon>
        <taxon>Fusobacteriota</taxon>
        <taxon>Fusobacteriia</taxon>
        <taxon>Fusobacteriales</taxon>
        <taxon>Leptotrichiaceae</taxon>
        <taxon>Leptotrichia</taxon>
    </lineage>
</organism>
<dbReference type="PANTHER" id="PTHR43581:SF2">
    <property type="entry name" value="EXCINUCLEASE ATPASE SUBUNIT"/>
    <property type="match status" value="1"/>
</dbReference>
<name>U2RT49_LEPWF</name>
<dbReference type="InterPro" id="IPR027417">
    <property type="entry name" value="P-loop_NTPase"/>
</dbReference>
<dbReference type="HOGENOM" id="CLU_049298_0_0_0"/>
<proteinExistence type="predicted"/>
<dbReference type="SUPFAM" id="SSF52540">
    <property type="entry name" value="P-loop containing nucleoside triphosphate hydrolases"/>
    <property type="match status" value="1"/>
</dbReference>